<evidence type="ECO:0000313" key="3">
    <source>
        <dbReference type="EMBL" id="MEU0706061.1"/>
    </source>
</evidence>
<organism evidence="3 4">
    <name type="scientific">Streptomyces lavendulocolor</name>
    <dbReference type="NCBI Taxonomy" id="67316"/>
    <lineage>
        <taxon>Bacteria</taxon>
        <taxon>Bacillati</taxon>
        <taxon>Actinomycetota</taxon>
        <taxon>Actinomycetes</taxon>
        <taxon>Kitasatosporales</taxon>
        <taxon>Streptomycetaceae</taxon>
        <taxon>Streptomyces</taxon>
    </lineage>
</organism>
<evidence type="ECO:0000313" key="4">
    <source>
        <dbReference type="Proteomes" id="UP001550378"/>
    </source>
</evidence>
<keyword evidence="2" id="KW-0812">Transmembrane</keyword>
<comment type="caution">
    <text evidence="3">The sequence shown here is derived from an EMBL/GenBank/DDBJ whole genome shotgun (WGS) entry which is preliminary data.</text>
</comment>
<protein>
    <submittedName>
        <fullName evidence="3">DUF6344 domain-containing protein</fullName>
    </submittedName>
</protein>
<dbReference type="Pfam" id="PF19871">
    <property type="entry name" value="DUF6344"/>
    <property type="match status" value="1"/>
</dbReference>
<reference evidence="3 4" key="1">
    <citation type="submission" date="2024-06" db="EMBL/GenBank/DDBJ databases">
        <title>The Natural Products Discovery Center: Release of the First 8490 Sequenced Strains for Exploring Actinobacteria Biosynthetic Diversity.</title>
        <authorList>
            <person name="Kalkreuter E."/>
            <person name="Kautsar S.A."/>
            <person name="Yang D."/>
            <person name="Bader C.D."/>
            <person name="Teijaro C.N."/>
            <person name="Fluegel L."/>
            <person name="Davis C.M."/>
            <person name="Simpson J.R."/>
            <person name="Lauterbach L."/>
            <person name="Steele A.D."/>
            <person name="Gui C."/>
            <person name="Meng S."/>
            <person name="Li G."/>
            <person name="Viehrig K."/>
            <person name="Ye F."/>
            <person name="Su P."/>
            <person name="Kiefer A.F."/>
            <person name="Nichols A."/>
            <person name="Cepeda A.J."/>
            <person name="Yan W."/>
            <person name="Fan B."/>
            <person name="Jiang Y."/>
            <person name="Adhikari A."/>
            <person name="Zheng C.-J."/>
            <person name="Schuster L."/>
            <person name="Cowan T.M."/>
            <person name="Smanski M.J."/>
            <person name="Chevrette M.G."/>
            <person name="De Carvalho L.P.S."/>
            <person name="Shen B."/>
        </authorList>
    </citation>
    <scope>NUCLEOTIDE SEQUENCE [LARGE SCALE GENOMIC DNA]</scope>
    <source>
        <strain evidence="3 4">NPDC006337</strain>
    </source>
</reference>
<gene>
    <name evidence="3" type="ORF">ABZ508_01560</name>
</gene>
<feature type="compositionally biased region" description="Basic and acidic residues" evidence="1">
    <location>
        <begin position="143"/>
        <end position="164"/>
    </location>
</feature>
<keyword evidence="4" id="KW-1185">Reference proteome</keyword>
<keyword evidence="2" id="KW-1133">Transmembrane helix</keyword>
<feature type="transmembrane region" description="Helical" evidence="2">
    <location>
        <begin position="12"/>
        <end position="30"/>
    </location>
</feature>
<feature type="compositionally biased region" description="Low complexity" evidence="1">
    <location>
        <begin position="131"/>
        <end position="141"/>
    </location>
</feature>
<dbReference type="RefSeq" id="WP_359654733.1">
    <property type="nucleotide sequence ID" value="NZ_JBEXZP010000058.1"/>
</dbReference>
<feature type="compositionally biased region" description="Low complexity" evidence="1">
    <location>
        <begin position="54"/>
        <end position="85"/>
    </location>
</feature>
<evidence type="ECO:0000256" key="1">
    <source>
        <dbReference type="SAM" id="MobiDB-lite"/>
    </source>
</evidence>
<accession>A0ABV2VXP2</accession>
<keyword evidence="2" id="KW-0472">Membrane</keyword>
<proteinExistence type="predicted"/>
<dbReference type="Proteomes" id="UP001550378">
    <property type="component" value="Unassembled WGS sequence"/>
</dbReference>
<dbReference type="InterPro" id="IPR045925">
    <property type="entry name" value="DUF6344"/>
</dbReference>
<evidence type="ECO:0000256" key="2">
    <source>
        <dbReference type="SAM" id="Phobius"/>
    </source>
</evidence>
<feature type="region of interest" description="Disordered" evidence="1">
    <location>
        <begin position="54"/>
        <end position="171"/>
    </location>
</feature>
<name>A0ABV2VXP2_9ACTN</name>
<dbReference type="EMBL" id="JBEXZR010000001">
    <property type="protein sequence ID" value="MEU0706061.1"/>
    <property type="molecule type" value="Genomic_DNA"/>
</dbReference>
<sequence>MAAVKVTHPVTHFWTAFFSLLSAILTSLGLKRTPKAAIPVYAAGTPAAGATAAAPATATATAPESATGPESAPGAEPAPAADPAPRCSTPVWGAGHDFRSLPPTIKQRIRAEAHGSSPSVRHLPAARIPHPADVTDATDPADLADRIDLMEKADRADDADRVGRSDLALAA</sequence>